<reference evidence="1 2" key="1">
    <citation type="submission" date="2019-12" db="EMBL/GenBank/DDBJ databases">
        <title>Full genome sequence of a Bacillus safensis strain isolated from commercially available natto in Indonesia.</title>
        <authorList>
            <person name="Yoshida M."/>
            <person name="Uomi M."/>
            <person name="Waturangi D."/>
            <person name="Ekaputri J.J."/>
            <person name="Setiamarga D.H.E."/>
        </authorList>
    </citation>
    <scope>NUCLEOTIDE SEQUENCE [LARGE SCALE GENOMIC DNA]</scope>
    <source>
        <strain evidence="1 2">IDN1</strain>
    </source>
</reference>
<accession>A0A5S9M3Q5</accession>
<proteinExistence type="predicted"/>
<name>A0A5S9M3Q5_BACIA</name>
<evidence type="ECO:0000313" key="2">
    <source>
        <dbReference type="Proteomes" id="UP000464658"/>
    </source>
</evidence>
<sequence>MKIMENQKIVEISQKTIREIIIVSFYFDLKLNKKNLCNLVDKFLSSIGLSCIFCVEISVLRSKTTKNTCIFN</sequence>
<evidence type="ECO:0000313" key="1">
    <source>
        <dbReference type="EMBL" id="BBP87773.1"/>
    </source>
</evidence>
<gene>
    <name evidence="1" type="ORF">BsIDN1_13910</name>
</gene>
<dbReference type="Proteomes" id="UP000464658">
    <property type="component" value="Chromosome"/>
</dbReference>
<protein>
    <submittedName>
        <fullName evidence="1">Uncharacterized protein</fullName>
    </submittedName>
</protein>
<organism evidence="1 2">
    <name type="scientific">Bacillus safensis</name>
    <dbReference type="NCBI Taxonomy" id="561879"/>
    <lineage>
        <taxon>Bacteria</taxon>
        <taxon>Bacillati</taxon>
        <taxon>Bacillota</taxon>
        <taxon>Bacilli</taxon>
        <taxon>Bacillales</taxon>
        <taxon>Bacillaceae</taxon>
        <taxon>Bacillus</taxon>
    </lineage>
</organism>
<dbReference type="EMBL" id="AP021906">
    <property type="protein sequence ID" value="BBP87773.1"/>
    <property type="molecule type" value="Genomic_DNA"/>
</dbReference>
<dbReference type="AlphaFoldDB" id="A0A5S9M3Q5"/>